<evidence type="ECO:0000313" key="2">
    <source>
        <dbReference type="EMBL" id="GET08753.1"/>
    </source>
</evidence>
<proteinExistence type="predicted"/>
<name>A0A6F9XU02_9LACO</name>
<dbReference type="PANTHER" id="PTHR42951">
    <property type="entry name" value="METALLO-BETA-LACTAMASE DOMAIN-CONTAINING"/>
    <property type="match status" value="1"/>
</dbReference>
<dbReference type="SMART" id="SM00849">
    <property type="entry name" value="Lactamase_B"/>
    <property type="match status" value="1"/>
</dbReference>
<reference evidence="2" key="1">
    <citation type="submission" date="2019-10" db="EMBL/GenBank/DDBJ databases">
        <title>Lactobacillus agilis SY111 Whole Genome Sequencing Project.</title>
        <authorList>
            <person name="Suzuki S."/>
            <person name="Endo A."/>
            <person name="Maeno S."/>
            <person name="Shiwa Y."/>
            <person name="Matsutani M."/>
            <person name="Kajikawa A."/>
        </authorList>
    </citation>
    <scope>NUCLEOTIDE SEQUENCE</scope>
    <source>
        <strain evidence="2">SY111</strain>
    </source>
</reference>
<evidence type="ECO:0000259" key="1">
    <source>
        <dbReference type="SMART" id="SM00849"/>
    </source>
</evidence>
<dbReference type="Gene3D" id="3.60.15.10">
    <property type="entry name" value="Ribonuclease Z/Hydroxyacylglutathione hydrolase-like"/>
    <property type="match status" value="1"/>
</dbReference>
<sequence>MKYFTSKKLNEHLTLITTITAENLFLVEGSNKAILIDTSEGAGDLKGFVEKLTSKPIEVILTHGHIDHAMGAVAFEKVYMNPADKAVYEAMSDIPQRQEYIEMSVPKEKQAAVKQLALLNADGGAEKFLPLKDGQRFDLDGTTLEVYSLAGHTPGMMVVLLVEDRILIAGDAANTATFLFDDYCASVSDYQNNLQKLAKRLAGRYDKVYLSHHELEAPKDLLQRVSSVCQDVLDGKADNQRFDFMGKTAWIAKEVGPGFIRKDGGFGNIIYNKDNI</sequence>
<gene>
    <name evidence="2" type="ORF">SY111_13770</name>
</gene>
<protein>
    <submittedName>
        <fullName evidence="2">MBL fold metallo-hydrolase</fullName>
    </submittedName>
</protein>
<dbReference type="InterPro" id="IPR001279">
    <property type="entry name" value="Metallo-B-lactamas"/>
</dbReference>
<dbReference type="RefSeq" id="WP_172586151.1">
    <property type="nucleotide sequence ID" value="NZ_BLAN01000086.1"/>
</dbReference>
<dbReference type="GO" id="GO:0016787">
    <property type="term" value="F:hydrolase activity"/>
    <property type="evidence" value="ECO:0007669"/>
    <property type="project" value="UniProtKB-KW"/>
</dbReference>
<dbReference type="Proteomes" id="UP000494178">
    <property type="component" value="Unassembled WGS sequence"/>
</dbReference>
<organism evidence="2">
    <name type="scientific">Ligilactobacillus agilis</name>
    <dbReference type="NCBI Taxonomy" id="1601"/>
    <lineage>
        <taxon>Bacteria</taxon>
        <taxon>Bacillati</taxon>
        <taxon>Bacillota</taxon>
        <taxon>Bacilli</taxon>
        <taxon>Lactobacillales</taxon>
        <taxon>Lactobacillaceae</taxon>
        <taxon>Ligilactobacillus</taxon>
    </lineage>
</organism>
<dbReference type="InterPro" id="IPR050855">
    <property type="entry name" value="NDM-1-like"/>
</dbReference>
<dbReference type="AlphaFoldDB" id="A0A6F9XU02"/>
<comment type="caution">
    <text evidence="2">The sequence shown here is derived from an EMBL/GenBank/DDBJ whole genome shotgun (WGS) entry which is preliminary data.</text>
</comment>
<dbReference type="PANTHER" id="PTHR42951:SF22">
    <property type="entry name" value="METALLO BETA-LACTAMASE SUPERFAMILY LIPOPROTEIN"/>
    <property type="match status" value="1"/>
</dbReference>
<dbReference type="SUPFAM" id="SSF56281">
    <property type="entry name" value="Metallo-hydrolase/oxidoreductase"/>
    <property type="match status" value="1"/>
</dbReference>
<keyword evidence="2" id="KW-0378">Hydrolase</keyword>
<feature type="domain" description="Metallo-beta-lactamase" evidence="1">
    <location>
        <begin position="21"/>
        <end position="212"/>
    </location>
</feature>
<dbReference type="EMBL" id="BLAN01000086">
    <property type="protein sequence ID" value="GET08753.1"/>
    <property type="molecule type" value="Genomic_DNA"/>
</dbReference>
<accession>A0A6F9XU02</accession>
<dbReference type="Pfam" id="PF00753">
    <property type="entry name" value="Lactamase_B"/>
    <property type="match status" value="1"/>
</dbReference>
<dbReference type="InterPro" id="IPR036866">
    <property type="entry name" value="RibonucZ/Hydroxyglut_hydro"/>
</dbReference>